<accession>A0A1D7QY63</accession>
<keyword evidence="1" id="KW-0812">Transmembrane</keyword>
<gene>
    <name evidence="2" type="ORF">BBEV_2601</name>
</gene>
<protein>
    <submittedName>
        <fullName evidence="2">Uncharacterized protein</fullName>
    </submittedName>
</protein>
<keyword evidence="3" id="KW-1185">Reference proteome</keyword>
<dbReference type="EMBL" id="CP012502">
    <property type="protein sequence ID" value="AOM83940.1"/>
    <property type="molecule type" value="Genomic_DNA"/>
</dbReference>
<feature type="transmembrane region" description="Helical" evidence="1">
    <location>
        <begin position="6"/>
        <end position="38"/>
    </location>
</feature>
<name>A0A1D7QY63_9BACI</name>
<organism evidence="2 3">
    <name type="scientific">Salisediminibacterium beveridgei</name>
    <dbReference type="NCBI Taxonomy" id="632773"/>
    <lineage>
        <taxon>Bacteria</taxon>
        <taxon>Bacillati</taxon>
        <taxon>Bacillota</taxon>
        <taxon>Bacilli</taxon>
        <taxon>Bacillales</taxon>
        <taxon>Bacillaceae</taxon>
        <taxon>Salisediminibacterium</taxon>
    </lineage>
</organism>
<evidence type="ECO:0000256" key="1">
    <source>
        <dbReference type="SAM" id="Phobius"/>
    </source>
</evidence>
<keyword evidence="1" id="KW-1133">Transmembrane helix</keyword>
<feature type="transmembrane region" description="Helical" evidence="1">
    <location>
        <begin position="58"/>
        <end position="76"/>
    </location>
</feature>
<evidence type="ECO:0000313" key="3">
    <source>
        <dbReference type="Proteomes" id="UP000094463"/>
    </source>
</evidence>
<dbReference type="STRING" id="632773.BBEV_2601"/>
<dbReference type="Proteomes" id="UP000094463">
    <property type="component" value="Chromosome"/>
</dbReference>
<proteinExistence type="predicted"/>
<keyword evidence="1" id="KW-0472">Membrane</keyword>
<evidence type="ECO:0000313" key="2">
    <source>
        <dbReference type="EMBL" id="AOM83940.1"/>
    </source>
</evidence>
<dbReference type="AlphaFoldDB" id="A0A1D7QY63"/>
<dbReference type="KEGG" id="bbev:BBEV_2601"/>
<sequence>MKRMHLFYIVPAILMIILIAVLDIPLFITYFIVSFLFLIRLLVMKREQVENRKTTDQIFLPILIFSFFVLGILESFF</sequence>
<reference evidence="2 3" key="1">
    <citation type="submission" date="2015-08" db="EMBL/GenBank/DDBJ databases">
        <title>The complete genome sequence of Bacillus beveridgei MLTeJB.</title>
        <authorList>
            <person name="Hanson T.E."/>
            <person name="Mesa C."/>
            <person name="Basesman S.M."/>
            <person name="Oremland R.S."/>
        </authorList>
    </citation>
    <scope>NUCLEOTIDE SEQUENCE [LARGE SCALE GENOMIC DNA]</scope>
    <source>
        <strain evidence="2 3">MLTeJB</strain>
    </source>
</reference>